<sequence length="100" mass="11295">MLTALKIQSRINDHSDVNKRRREIGIEESPQVNRRITRLSSCTTPNSETAGEVSKIISNTQSLSVNDLVLNDESINLEELINSFPHRRVQILELIKLLGS</sequence>
<dbReference type="EMBL" id="CACTIH010007267">
    <property type="protein sequence ID" value="CAA3006935.1"/>
    <property type="molecule type" value="Genomic_DNA"/>
</dbReference>
<evidence type="ECO:0000313" key="2">
    <source>
        <dbReference type="Proteomes" id="UP000594638"/>
    </source>
</evidence>
<organism evidence="1 2">
    <name type="scientific">Olea europaea subsp. europaea</name>
    <dbReference type="NCBI Taxonomy" id="158383"/>
    <lineage>
        <taxon>Eukaryota</taxon>
        <taxon>Viridiplantae</taxon>
        <taxon>Streptophyta</taxon>
        <taxon>Embryophyta</taxon>
        <taxon>Tracheophyta</taxon>
        <taxon>Spermatophyta</taxon>
        <taxon>Magnoliopsida</taxon>
        <taxon>eudicotyledons</taxon>
        <taxon>Gunneridae</taxon>
        <taxon>Pentapetalae</taxon>
        <taxon>asterids</taxon>
        <taxon>lamiids</taxon>
        <taxon>Lamiales</taxon>
        <taxon>Oleaceae</taxon>
        <taxon>Oleeae</taxon>
        <taxon>Olea</taxon>
    </lineage>
</organism>
<dbReference type="Proteomes" id="UP000594638">
    <property type="component" value="Unassembled WGS sequence"/>
</dbReference>
<dbReference type="AlphaFoldDB" id="A0A8S0TMG4"/>
<gene>
    <name evidence="1" type="ORF">OLEA9_A113709</name>
</gene>
<name>A0A8S0TMG4_OLEEU</name>
<keyword evidence="2" id="KW-1185">Reference proteome</keyword>
<reference evidence="1 2" key="1">
    <citation type="submission" date="2019-12" db="EMBL/GenBank/DDBJ databases">
        <authorList>
            <person name="Alioto T."/>
            <person name="Alioto T."/>
            <person name="Gomez Garrido J."/>
        </authorList>
    </citation>
    <scope>NUCLEOTIDE SEQUENCE [LARGE SCALE GENOMIC DNA]</scope>
</reference>
<accession>A0A8S0TMG4</accession>
<dbReference type="Gramene" id="OE9A113709T1">
    <property type="protein sequence ID" value="OE9A113709C1"/>
    <property type="gene ID" value="OE9A113709"/>
</dbReference>
<evidence type="ECO:0000313" key="1">
    <source>
        <dbReference type="EMBL" id="CAA3006935.1"/>
    </source>
</evidence>
<proteinExistence type="predicted"/>
<comment type="caution">
    <text evidence="1">The sequence shown here is derived from an EMBL/GenBank/DDBJ whole genome shotgun (WGS) entry which is preliminary data.</text>
</comment>
<protein>
    <submittedName>
        <fullName evidence="1">Origin of replication complex subunit 5</fullName>
    </submittedName>
</protein>